<reference evidence="2 3" key="1">
    <citation type="submission" date="2021-07" db="EMBL/GenBank/DDBJ databases">
        <title>Actinomadura sp. PM05-2 isolated from lichen.</title>
        <authorList>
            <person name="Somphong A."/>
            <person name="Phongsopitanun W."/>
            <person name="Tanasupawat S."/>
            <person name="Peongsungnone V."/>
        </authorList>
    </citation>
    <scope>NUCLEOTIDE SEQUENCE [LARGE SCALE GENOMIC DNA]</scope>
    <source>
        <strain evidence="2 3">PM05-2</strain>
    </source>
</reference>
<feature type="transmembrane region" description="Helical" evidence="1">
    <location>
        <begin position="153"/>
        <end position="177"/>
    </location>
</feature>
<dbReference type="PANTHER" id="PTHR36840">
    <property type="entry name" value="BLL5714 PROTEIN"/>
    <property type="match status" value="1"/>
</dbReference>
<keyword evidence="1" id="KW-1133">Transmembrane helix</keyword>
<feature type="transmembrane region" description="Helical" evidence="1">
    <location>
        <begin position="77"/>
        <end position="97"/>
    </location>
</feature>
<feature type="transmembrane region" description="Helical" evidence="1">
    <location>
        <begin position="12"/>
        <end position="35"/>
    </location>
</feature>
<organism evidence="2 3">
    <name type="scientific">Actinomadura parmotrematis</name>
    <dbReference type="NCBI Taxonomy" id="2864039"/>
    <lineage>
        <taxon>Bacteria</taxon>
        <taxon>Bacillati</taxon>
        <taxon>Actinomycetota</taxon>
        <taxon>Actinomycetes</taxon>
        <taxon>Streptosporangiales</taxon>
        <taxon>Thermomonosporaceae</taxon>
        <taxon>Actinomadura</taxon>
    </lineage>
</organism>
<keyword evidence="1" id="KW-0812">Transmembrane</keyword>
<dbReference type="Pfam" id="PF06772">
    <property type="entry name" value="LtrA"/>
    <property type="match status" value="1"/>
</dbReference>
<feature type="transmembrane region" description="Helical" evidence="1">
    <location>
        <begin position="47"/>
        <end position="65"/>
    </location>
</feature>
<feature type="transmembrane region" description="Helical" evidence="1">
    <location>
        <begin position="286"/>
        <end position="307"/>
    </location>
</feature>
<evidence type="ECO:0000313" key="3">
    <source>
        <dbReference type="Proteomes" id="UP000774570"/>
    </source>
</evidence>
<accession>A0ABS7FNN3</accession>
<evidence type="ECO:0000313" key="2">
    <source>
        <dbReference type="EMBL" id="MBW8481971.1"/>
    </source>
</evidence>
<feature type="transmembrane region" description="Helical" evidence="1">
    <location>
        <begin position="215"/>
        <end position="234"/>
    </location>
</feature>
<keyword evidence="3" id="KW-1185">Reference proteome</keyword>
<gene>
    <name evidence="2" type="ORF">K1Y72_06310</name>
</gene>
<evidence type="ECO:0000256" key="1">
    <source>
        <dbReference type="SAM" id="Phobius"/>
    </source>
</evidence>
<feature type="transmembrane region" description="Helical" evidence="1">
    <location>
        <begin position="261"/>
        <end position="280"/>
    </location>
</feature>
<proteinExistence type="predicted"/>
<dbReference type="InterPro" id="IPR010640">
    <property type="entry name" value="Low_temperature_requirement_A"/>
</dbReference>
<feature type="transmembrane region" description="Helical" evidence="1">
    <location>
        <begin position="328"/>
        <end position="359"/>
    </location>
</feature>
<name>A0ABS7FNN3_9ACTN</name>
<comment type="caution">
    <text evidence="2">The sequence shown here is derived from an EMBL/GenBank/DDBJ whole genome shotgun (WGS) entry which is preliminary data.</text>
</comment>
<feature type="transmembrane region" description="Helical" evidence="1">
    <location>
        <begin position="189"/>
        <end position="209"/>
    </location>
</feature>
<dbReference type="Proteomes" id="UP000774570">
    <property type="component" value="Unassembled WGS sequence"/>
</dbReference>
<dbReference type="EMBL" id="JAIBOA010000003">
    <property type="protein sequence ID" value="MBW8481971.1"/>
    <property type="molecule type" value="Genomic_DNA"/>
</dbReference>
<feature type="transmembrane region" description="Helical" evidence="1">
    <location>
        <begin position="103"/>
        <end position="120"/>
    </location>
</feature>
<dbReference type="RefSeq" id="WP_220164123.1">
    <property type="nucleotide sequence ID" value="NZ_JAIBOA010000003.1"/>
</dbReference>
<keyword evidence="1" id="KW-0472">Membrane</keyword>
<sequence>MTLPRRVEEVLGVTTLELFFDLVFVFCITQLTGVLAHDLTPHGLAEVALMFGVLWWMYSGYAWLTNTMAPTSAGRRLVVLAGMAGFLLVALATPTAFGDGGVLWGAGYLVLVAAHAALYAQGNPQIFRILPANLLAGVLIVGAGLAGHGPLVYVLWTLALVVPIVQPYVVPAGGRFLIQPGHIVERHGLLVMITIGESVIAVGVGAEGLPRDAGLAAAAVLGLALAAGVWWTYFDGDDARAEHALAEADETARTQMTMFGYFYAHLPLIIGIVAMAAGAKKAIGHAWGHLTFAQALALGGGVALYLLGDVWFRRVMGIGPSRIRLAGAAAALAVAAAGLALAAAELALLIAVLAAVVVAERRAPAPDQPKLRPSAR</sequence>
<dbReference type="PANTHER" id="PTHR36840:SF1">
    <property type="entry name" value="BLL5714 PROTEIN"/>
    <property type="match status" value="1"/>
</dbReference>
<feature type="transmembrane region" description="Helical" evidence="1">
    <location>
        <begin position="127"/>
        <end position="147"/>
    </location>
</feature>
<protein>
    <submittedName>
        <fullName evidence="2">Low temperature requirement protein A</fullName>
    </submittedName>
</protein>